<evidence type="ECO:0000259" key="7">
    <source>
        <dbReference type="Pfam" id="PF13180"/>
    </source>
</evidence>
<dbReference type="InterPro" id="IPR051201">
    <property type="entry name" value="Chloro_Bact_Ser_Proteases"/>
</dbReference>
<dbReference type="GO" id="GO:0004252">
    <property type="term" value="F:serine-type endopeptidase activity"/>
    <property type="evidence" value="ECO:0007669"/>
    <property type="project" value="InterPro"/>
</dbReference>
<dbReference type="PANTHER" id="PTHR43343:SF3">
    <property type="entry name" value="PROTEASE DO-LIKE 8, CHLOROPLASTIC"/>
    <property type="match status" value="1"/>
</dbReference>
<protein>
    <recommendedName>
        <fullName evidence="7">PDZ domain-containing protein</fullName>
    </recommendedName>
</protein>
<evidence type="ECO:0000256" key="4">
    <source>
        <dbReference type="ARBA" id="ARBA00022825"/>
    </source>
</evidence>
<dbReference type="RefSeq" id="WP_109430237.1">
    <property type="nucleotide sequence ID" value="NZ_MPDK01000007.1"/>
</dbReference>
<accession>A0A2U3D9J1</accession>
<comment type="similarity">
    <text evidence="1">Belongs to the peptidase S1C family.</text>
</comment>
<dbReference type="OrthoDB" id="9758917at2"/>
<sequence>MGFYDDGQFRSAKNRGPGSSSLLRWIAVVVVSAVIGSATTLAAVPMMIQANVIQAPAVSNPNLENMSYHNLQPVSVQINDAIVQAVKKVRPSVVGVVNYQMLPNGGVGTYTLQEEGVGSGVIFSPKGYIVTNYHVVQGASKVEVVILKKYHVYAKVVGYDPYTDLAVLKVPSTYIQPQDVAQFGNSATLQAGEPAIAIGNPAGLDFADSVTTGVISATQRTMPVIDEATGNVIGEQTELQTDAAINPGNSGGPLCNILGQVIGINNSKIVAHGFEGMGFAIPINEVRTIIDQILTTGHAIHAAIGVEGESLSAVPAEYQPNVPVDYGVWIVKVVSPEAKAGGLQHGDVIVAVDSHKVTGITSLRSILWKYYRPGQNVTITVYRDQQKLNLTVKLGELPPPTNPSSSSSQNPGMQGSPGGSSINPFDPFGAGN</sequence>
<dbReference type="InterPro" id="IPR036034">
    <property type="entry name" value="PDZ_sf"/>
</dbReference>
<keyword evidence="6" id="KW-0812">Transmembrane</keyword>
<keyword evidence="3" id="KW-0378">Hydrolase</keyword>
<dbReference type="Pfam" id="PF13180">
    <property type="entry name" value="PDZ_2"/>
    <property type="match status" value="1"/>
</dbReference>
<keyword evidence="9" id="KW-1185">Reference proteome</keyword>
<reference evidence="8 9" key="1">
    <citation type="submission" date="2016-11" db="EMBL/GenBank/DDBJ databases">
        <title>Comparative genomics of Acidibacillus ferroxidans species.</title>
        <authorList>
            <person name="Oliveira G."/>
            <person name="Nunes G."/>
            <person name="Oliveira R."/>
            <person name="Araujo F."/>
            <person name="Salim A."/>
            <person name="Scholte L."/>
            <person name="Morais D."/>
            <person name="Nancucheo I."/>
            <person name="Johnson D.B."/>
            <person name="Grail B."/>
            <person name="Bittencourt J."/>
            <person name="Valadares R."/>
        </authorList>
    </citation>
    <scope>NUCLEOTIDE SEQUENCE [LARGE SCALE GENOMIC DNA]</scope>
    <source>
        <strain evidence="8 9">Y002</strain>
    </source>
</reference>
<dbReference type="Gene3D" id="2.40.10.10">
    <property type="entry name" value="Trypsin-like serine proteases"/>
    <property type="match status" value="2"/>
</dbReference>
<evidence type="ECO:0000256" key="1">
    <source>
        <dbReference type="ARBA" id="ARBA00010541"/>
    </source>
</evidence>
<dbReference type="SUPFAM" id="SSF50156">
    <property type="entry name" value="PDZ domain-like"/>
    <property type="match status" value="1"/>
</dbReference>
<organism evidence="8 9">
    <name type="scientific">Sulfoacidibacillus thermotolerans</name>
    <name type="common">Acidibacillus sulfuroxidans</name>
    <dbReference type="NCBI Taxonomy" id="1765684"/>
    <lineage>
        <taxon>Bacteria</taxon>
        <taxon>Bacillati</taxon>
        <taxon>Bacillota</taxon>
        <taxon>Bacilli</taxon>
        <taxon>Bacillales</taxon>
        <taxon>Alicyclobacillaceae</taxon>
        <taxon>Sulfoacidibacillus</taxon>
    </lineage>
</organism>
<dbReference type="InterPro" id="IPR009003">
    <property type="entry name" value="Peptidase_S1_PA"/>
</dbReference>
<evidence type="ECO:0000256" key="6">
    <source>
        <dbReference type="SAM" id="Phobius"/>
    </source>
</evidence>
<dbReference type="Pfam" id="PF13365">
    <property type="entry name" value="Trypsin_2"/>
    <property type="match status" value="1"/>
</dbReference>
<feature type="transmembrane region" description="Helical" evidence="6">
    <location>
        <begin position="21"/>
        <end position="48"/>
    </location>
</feature>
<evidence type="ECO:0000313" key="9">
    <source>
        <dbReference type="Proteomes" id="UP000245380"/>
    </source>
</evidence>
<evidence type="ECO:0000256" key="5">
    <source>
        <dbReference type="SAM" id="MobiDB-lite"/>
    </source>
</evidence>
<evidence type="ECO:0000256" key="2">
    <source>
        <dbReference type="ARBA" id="ARBA00022670"/>
    </source>
</evidence>
<evidence type="ECO:0000313" key="8">
    <source>
        <dbReference type="EMBL" id="PWI57932.1"/>
    </source>
</evidence>
<dbReference type="GO" id="GO:0006508">
    <property type="term" value="P:proteolysis"/>
    <property type="evidence" value="ECO:0007669"/>
    <property type="project" value="UniProtKB-KW"/>
</dbReference>
<keyword evidence="6" id="KW-0472">Membrane</keyword>
<feature type="compositionally biased region" description="Low complexity" evidence="5">
    <location>
        <begin position="403"/>
        <end position="414"/>
    </location>
</feature>
<feature type="domain" description="PDZ" evidence="7">
    <location>
        <begin position="313"/>
        <end position="394"/>
    </location>
</feature>
<feature type="region of interest" description="Disordered" evidence="5">
    <location>
        <begin position="394"/>
        <end position="432"/>
    </location>
</feature>
<comment type="caution">
    <text evidence="8">The sequence shown here is derived from an EMBL/GenBank/DDBJ whole genome shotgun (WGS) entry which is preliminary data.</text>
</comment>
<gene>
    <name evidence="8" type="ORF">BM613_05835</name>
</gene>
<dbReference type="Gene3D" id="2.30.42.10">
    <property type="match status" value="1"/>
</dbReference>
<keyword evidence="4" id="KW-0720">Serine protease</keyword>
<dbReference type="InterPro" id="IPR043504">
    <property type="entry name" value="Peptidase_S1_PA_chymotrypsin"/>
</dbReference>
<dbReference type="PRINTS" id="PR00834">
    <property type="entry name" value="PROTEASES2C"/>
</dbReference>
<dbReference type="AlphaFoldDB" id="A0A2U3D9J1"/>
<dbReference type="InterPro" id="IPR001940">
    <property type="entry name" value="Peptidase_S1C"/>
</dbReference>
<dbReference type="Proteomes" id="UP000245380">
    <property type="component" value="Unassembled WGS sequence"/>
</dbReference>
<keyword evidence="6" id="KW-1133">Transmembrane helix</keyword>
<keyword evidence="2" id="KW-0645">Protease</keyword>
<name>A0A2U3D9J1_SULT2</name>
<evidence type="ECO:0000256" key="3">
    <source>
        <dbReference type="ARBA" id="ARBA00022801"/>
    </source>
</evidence>
<proteinExistence type="inferred from homology"/>
<dbReference type="SUPFAM" id="SSF50494">
    <property type="entry name" value="Trypsin-like serine proteases"/>
    <property type="match status" value="1"/>
</dbReference>
<dbReference type="PANTHER" id="PTHR43343">
    <property type="entry name" value="PEPTIDASE S12"/>
    <property type="match status" value="1"/>
</dbReference>
<dbReference type="InterPro" id="IPR001478">
    <property type="entry name" value="PDZ"/>
</dbReference>
<dbReference type="EMBL" id="MPDK01000007">
    <property type="protein sequence ID" value="PWI57932.1"/>
    <property type="molecule type" value="Genomic_DNA"/>
</dbReference>